<keyword evidence="4" id="KW-1185">Reference proteome</keyword>
<dbReference type="WBParaSite" id="sdigi.contig165.g5525.t1">
    <property type="protein sequence ID" value="sdigi.contig165.g5525.t1"/>
    <property type="gene ID" value="sdigi.contig165.g5525"/>
</dbReference>
<feature type="compositionally biased region" description="Polar residues" evidence="1">
    <location>
        <begin position="168"/>
        <end position="182"/>
    </location>
</feature>
<evidence type="ECO:0000313" key="5">
    <source>
        <dbReference type="WBParaSite" id="sdigi.contig165.g5525.t1"/>
    </source>
</evidence>
<dbReference type="InterPro" id="IPR051656">
    <property type="entry name" value="LEM_domain"/>
</dbReference>
<dbReference type="Pfam" id="PF03020">
    <property type="entry name" value="LEM"/>
    <property type="match status" value="1"/>
</dbReference>
<feature type="region of interest" description="Disordered" evidence="1">
    <location>
        <begin position="68"/>
        <end position="192"/>
    </location>
</feature>
<dbReference type="CDD" id="cd12940">
    <property type="entry name" value="LEM_LAP2_LEMD1"/>
    <property type="match status" value="1"/>
</dbReference>
<feature type="compositionally biased region" description="Polar residues" evidence="1">
    <location>
        <begin position="214"/>
        <end position="226"/>
    </location>
</feature>
<keyword evidence="2" id="KW-1133">Transmembrane helix</keyword>
<dbReference type="PANTHER" id="PTHR12019:SF9">
    <property type="entry name" value="THYMOPOIETIN"/>
    <property type="match status" value="1"/>
</dbReference>
<proteinExistence type="predicted"/>
<feature type="domain" description="LEM" evidence="3">
    <location>
        <begin position="1"/>
        <end position="45"/>
    </location>
</feature>
<feature type="transmembrane region" description="Helical" evidence="2">
    <location>
        <begin position="315"/>
        <end position="337"/>
    </location>
</feature>
<dbReference type="PROSITE" id="PS50954">
    <property type="entry name" value="LEM"/>
    <property type="match status" value="1"/>
</dbReference>
<dbReference type="SMART" id="SM00540">
    <property type="entry name" value="LEM"/>
    <property type="match status" value="1"/>
</dbReference>
<dbReference type="InterPro" id="IPR003887">
    <property type="entry name" value="LEM_dom"/>
</dbReference>
<evidence type="ECO:0000259" key="3">
    <source>
        <dbReference type="PROSITE" id="PS50954"/>
    </source>
</evidence>
<sequence>MVDVDQLTNEEVRDQLMLYGYDPGPVIGSTRNVYVNKLRRLMEGGSESDAVAPPQPTASVGAGAEILKSSPKRGDFFHSPQKSRSPRRTTRSSTQDSTALSKVQNTSFTSKISRASSKAGNVSPAKSRLVSDDAEHPSYTVSSVPVSPKVRMDFESDSHAEVQESPESHGSASKPSVTSESASLDAAPNSAKPKTYTYETVSKVYRTTPATRFTSIRDSSRNGKISDSSDDDLRGEESSRYILPSWKEDHTYSARYNSEQSPVARHCLSESAAVRCSRGPRNSSEVTFENSYSGYGNRQSGLVNRRKASLNYGRIGLSLFGIIILAIFIFFIVQNYAELELGDGNKEEF</sequence>
<dbReference type="FunFam" id="1.10.720.40:FF:000001">
    <property type="entry name" value="LEM domain containing 2, isoform CRA_a"/>
    <property type="match status" value="1"/>
</dbReference>
<dbReference type="SUPFAM" id="SSF63451">
    <property type="entry name" value="LEM domain"/>
    <property type="match status" value="1"/>
</dbReference>
<accession>A0A915PHI8</accession>
<dbReference type="PANTHER" id="PTHR12019">
    <property type="entry name" value="LAMINA-ASSOCIATED POLYPEPTIDE THYMOPOIETIN"/>
    <property type="match status" value="1"/>
</dbReference>
<keyword evidence="2" id="KW-0472">Membrane</keyword>
<reference evidence="5" key="1">
    <citation type="submission" date="2022-11" db="UniProtKB">
        <authorList>
            <consortium name="WormBaseParasite"/>
        </authorList>
    </citation>
    <scope>IDENTIFICATION</scope>
</reference>
<keyword evidence="2" id="KW-0812">Transmembrane</keyword>
<feature type="compositionally biased region" description="Basic and acidic residues" evidence="1">
    <location>
        <begin position="150"/>
        <end position="162"/>
    </location>
</feature>
<dbReference type="AlphaFoldDB" id="A0A915PHI8"/>
<dbReference type="InterPro" id="IPR011015">
    <property type="entry name" value="LEM/LEM-like_dom_sf"/>
</dbReference>
<evidence type="ECO:0000256" key="2">
    <source>
        <dbReference type="SAM" id="Phobius"/>
    </source>
</evidence>
<feature type="compositionally biased region" description="Polar residues" evidence="1">
    <location>
        <begin position="99"/>
        <end position="120"/>
    </location>
</feature>
<feature type="region of interest" description="Disordered" evidence="1">
    <location>
        <begin position="214"/>
        <end position="236"/>
    </location>
</feature>
<name>A0A915PHI8_9BILA</name>
<protein>
    <submittedName>
        <fullName evidence="5">LEM domain-containing protein</fullName>
    </submittedName>
</protein>
<evidence type="ECO:0000313" key="4">
    <source>
        <dbReference type="Proteomes" id="UP000887581"/>
    </source>
</evidence>
<evidence type="ECO:0000256" key="1">
    <source>
        <dbReference type="SAM" id="MobiDB-lite"/>
    </source>
</evidence>
<organism evidence="4 5">
    <name type="scientific">Setaria digitata</name>
    <dbReference type="NCBI Taxonomy" id="48799"/>
    <lineage>
        <taxon>Eukaryota</taxon>
        <taxon>Metazoa</taxon>
        <taxon>Ecdysozoa</taxon>
        <taxon>Nematoda</taxon>
        <taxon>Chromadorea</taxon>
        <taxon>Rhabditida</taxon>
        <taxon>Spirurina</taxon>
        <taxon>Spiruromorpha</taxon>
        <taxon>Filarioidea</taxon>
        <taxon>Setariidae</taxon>
        <taxon>Setaria</taxon>
    </lineage>
</organism>
<feature type="compositionally biased region" description="Low complexity" evidence="1">
    <location>
        <begin position="137"/>
        <end position="149"/>
    </location>
</feature>
<dbReference type="Proteomes" id="UP000887581">
    <property type="component" value="Unplaced"/>
</dbReference>
<dbReference type="Gene3D" id="1.10.720.40">
    <property type="match status" value="1"/>
</dbReference>